<dbReference type="GO" id="GO:0005615">
    <property type="term" value="C:extracellular space"/>
    <property type="evidence" value="ECO:0007669"/>
    <property type="project" value="TreeGrafter"/>
</dbReference>
<gene>
    <name evidence="4" type="primary">LOC111115010</name>
</gene>
<keyword evidence="4" id="KW-0722">Serine protease inhibitor</keyword>
<sequence>MLNKCNNTLTQGTLAFTMMKTGIVALFLALTVVCVGARYRYAPGPVGNPCRLPPDAGYSQGICPRWYYDARLRSCRQFNYGCCGGNANNFKTRRLCEDVCGEDILCPLWVCDVGACTIQTCPNFPKATCFAPCPCSSVWIYNGEDVTDRCNN</sequence>
<evidence type="ECO:0000259" key="2">
    <source>
        <dbReference type="PROSITE" id="PS50279"/>
    </source>
</evidence>
<dbReference type="GeneID" id="111115010"/>
<dbReference type="InterPro" id="IPR051388">
    <property type="entry name" value="Serpin_venom_toxin"/>
</dbReference>
<reference evidence="4" key="1">
    <citation type="submission" date="2025-08" db="UniProtKB">
        <authorList>
            <consortium name="RefSeq"/>
        </authorList>
    </citation>
    <scope>IDENTIFICATION</scope>
    <source>
        <tissue evidence="4">Whole sample</tissue>
    </source>
</reference>
<accession>A0A8B8C2R4</accession>
<dbReference type="OrthoDB" id="4473401at2759"/>
<proteinExistence type="predicted"/>
<dbReference type="PANTHER" id="PTHR46751">
    <property type="entry name" value="EPPIN"/>
    <property type="match status" value="1"/>
</dbReference>
<keyword evidence="4" id="KW-0646">Protease inhibitor</keyword>
<dbReference type="InterPro" id="IPR002223">
    <property type="entry name" value="Kunitz_BPTI"/>
</dbReference>
<evidence type="ECO:0000256" key="1">
    <source>
        <dbReference type="ARBA" id="ARBA00023157"/>
    </source>
</evidence>
<keyword evidence="3" id="KW-1185">Reference proteome</keyword>
<dbReference type="PROSITE" id="PS50279">
    <property type="entry name" value="BPTI_KUNITZ_2"/>
    <property type="match status" value="1"/>
</dbReference>
<dbReference type="PANTHER" id="PTHR46751:SF1">
    <property type="entry name" value="WAP FOUR-DISULFIDE CORE DOMAIN PROTEIN 6A"/>
    <property type="match status" value="1"/>
</dbReference>
<dbReference type="RefSeq" id="XP_022309291.1">
    <property type="nucleotide sequence ID" value="XM_022453583.1"/>
</dbReference>
<evidence type="ECO:0000313" key="3">
    <source>
        <dbReference type="Proteomes" id="UP000694844"/>
    </source>
</evidence>
<dbReference type="PRINTS" id="PR00759">
    <property type="entry name" value="BASICPTASE"/>
</dbReference>
<protein>
    <submittedName>
        <fullName evidence="4">Kunitz-type serine protease inhibitor PILP-3-like isoform X2</fullName>
    </submittedName>
</protein>
<feature type="domain" description="BPTI/Kunitz inhibitor" evidence="2">
    <location>
        <begin position="50"/>
        <end position="100"/>
    </location>
</feature>
<keyword evidence="1" id="KW-1015">Disulfide bond</keyword>
<dbReference type="AlphaFoldDB" id="A0A8B8C2R4"/>
<organism evidence="3 4">
    <name type="scientific">Crassostrea virginica</name>
    <name type="common">Eastern oyster</name>
    <dbReference type="NCBI Taxonomy" id="6565"/>
    <lineage>
        <taxon>Eukaryota</taxon>
        <taxon>Metazoa</taxon>
        <taxon>Spiralia</taxon>
        <taxon>Lophotrochozoa</taxon>
        <taxon>Mollusca</taxon>
        <taxon>Bivalvia</taxon>
        <taxon>Autobranchia</taxon>
        <taxon>Pteriomorphia</taxon>
        <taxon>Ostreida</taxon>
        <taxon>Ostreoidea</taxon>
        <taxon>Ostreidae</taxon>
        <taxon>Crassostrea</taxon>
    </lineage>
</organism>
<name>A0A8B8C2R4_CRAVI</name>
<dbReference type="GO" id="GO:0004867">
    <property type="term" value="F:serine-type endopeptidase inhibitor activity"/>
    <property type="evidence" value="ECO:0007669"/>
    <property type="project" value="UniProtKB-KW"/>
</dbReference>
<evidence type="ECO:0000313" key="4">
    <source>
        <dbReference type="RefSeq" id="XP_022309291.1"/>
    </source>
</evidence>
<dbReference type="Pfam" id="PF00014">
    <property type="entry name" value="Kunitz_BPTI"/>
    <property type="match status" value="1"/>
</dbReference>
<dbReference type="InterPro" id="IPR036880">
    <property type="entry name" value="Kunitz_BPTI_sf"/>
</dbReference>
<dbReference type="SUPFAM" id="SSF57362">
    <property type="entry name" value="BPTI-like"/>
    <property type="match status" value="1"/>
</dbReference>
<dbReference type="Proteomes" id="UP000694844">
    <property type="component" value="Chromosome 9"/>
</dbReference>
<dbReference type="SMART" id="SM00131">
    <property type="entry name" value="KU"/>
    <property type="match status" value="1"/>
</dbReference>
<dbReference type="Gene3D" id="4.10.410.10">
    <property type="entry name" value="Pancreatic trypsin inhibitor Kunitz domain"/>
    <property type="match status" value="1"/>
</dbReference>